<reference evidence="2" key="1">
    <citation type="submission" date="2024-06" db="EMBL/GenBank/DDBJ databases">
        <title>Mesorhizobium karijinii sp. nov., a symbiont of the iconic Swainsona formosa from arid Australia.</title>
        <authorList>
            <person name="Hill Y.J."/>
            <person name="Watkin E.L.J."/>
            <person name="O'Hara G.W."/>
            <person name="Terpolilli J."/>
            <person name="Tye M.L."/>
            <person name="Kohlmeier M.G."/>
        </authorList>
    </citation>
    <scope>NUCLEOTIDE SEQUENCE</scope>
    <source>
        <strain evidence="2">WSM2240</strain>
        <plasmid evidence="2">pMk2240A</plasmid>
    </source>
</reference>
<protein>
    <submittedName>
        <fullName evidence="2">Uncharacterized protein</fullName>
    </submittedName>
</protein>
<feature type="compositionally biased region" description="Basic and acidic residues" evidence="1">
    <location>
        <begin position="74"/>
        <end position="84"/>
    </location>
</feature>
<evidence type="ECO:0000256" key="1">
    <source>
        <dbReference type="SAM" id="MobiDB-lite"/>
    </source>
</evidence>
<gene>
    <name evidence="2" type="ORF">ABVK50_30340</name>
</gene>
<organism evidence="2">
    <name type="scientific">Mesorhizobium sp. WSM2240</name>
    <dbReference type="NCBI Taxonomy" id="3228851"/>
    <lineage>
        <taxon>Bacteria</taxon>
        <taxon>Pseudomonadati</taxon>
        <taxon>Pseudomonadota</taxon>
        <taxon>Alphaproteobacteria</taxon>
        <taxon>Hyphomicrobiales</taxon>
        <taxon>Phyllobacteriaceae</taxon>
        <taxon>Mesorhizobium</taxon>
    </lineage>
</organism>
<keyword evidence="2" id="KW-0614">Plasmid</keyword>
<dbReference type="AlphaFoldDB" id="A0AAU8D073"/>
<dbReference type="EMBL" id="CP159256">
    <property type="protein sequence ID" value="XCG52441.1"/>
    <property type="molecule type" value="Genomic_DNA"/>
</dbReference>
<dbReference type="RefSeq" id="WP_353646643.1">
    <property type="nucleotide sequence ID" value="NZ_CP159256.1"/>
</dbReference>
<accession>A0AAU8D073</accession>
<sequence length="84" mass="10579">MHLETSRFELELNQTLFYLRADIGKRRIAICKVWREAWRHMEWEWYDRARRYEEVQRRRERRRFAPKPAAPEASRVDVKPHRQI</sequence>
<geneLocation type="plasmid" evidence="2">
    <name>pMk2240A</name>
</geneLocation>
<name>A0AAU8D073_9HYPH</name>
<evidence type="ECO:0000313" key="2">
    <source>
        <dbReference type="EMBL" id="XCG52441.1"/>
    </source>
</evidence>
<proteinExistence type="predicted"/>
<feature type="region of interest" description="Disordered" evidence="1">
    <location>
        <begin position="55"/>
        <end position="84"/>
    </location>
</feature>